<evidence type="ECO:0000313" key="2">
    <source>
        <dbReference type="EMBL" id="MFD2567519.1"/>
    </source>
</evidence>
<sequence length="170" mass="19264">MEDKIIEGLAYALPALVTGGVAYFIFSGFLKQENSEKKLELLAEKKKESLPVKLQAYERMLLFCERINPVKLLLRVKPIGDNTDAYLQLLLANIDQEFDHNLVQQLYIGDECWNVIIASKSAVINTLKQIANTSESASDFRENVLLEYSKKVPQTDTAIAFLKNDVRKLL</sequence>
<keyword evidence="3" id="KW-1185">Reference proteome</keyword>
<dbReference type="InterPro" id="IPR057695">
    <property type="entry name" value="DUF7935"/>
</dbReference>
<feature type="transmembrane region" description="Helical" evidence="1">
    <location>
        <begin position="12"/>
        <end position="30"/>
    </location>
</feature>
<keyword evidence="1" id="KW-1133">Transmembrane helix</keyword>
<accession>A0ABW5LSF8</accession>
<evidence type="ECO:0000256" key="1">
    <source>
        <dbReference type="SAM" id="Phobius"/>
    </source>
</evidence>
<organism evidence="2 3">
    <name type="scientific">Pseudotenacibaculum haliotis</name>
    <dbReference type="NCBI Taxonomy" id="1862138"/>
    <lineage>
        <taxon>Bacteria</taxon>
        <taxon>Pseudomonadati</taxon>
        <taxon>Bacteroidota</taxon>
        <taxon>Flavobacteriia</taxon>
        <taxon>Flavobacteriales</taxon>
        <taxon>Flavobacteriaceae</taxon>
        <taxon>Pseudotenacibaculum</taxon>
    </lineage>
</organism>
<dbReference type="Pfam" id="PF25589">
    <property type="entry name" value="DUF7935"/>
    <property type="match status" value="1"/>
</dbReference>
<evidence type="ECO:0000313" key="3">
    <source>
        <dbReference type="Proteomes" id="UP001597508"/>
    </source>
</evidence>
<keyword evidence="1" id="KW-0812">Transmembrane</keyword>
<gene>
    <name evidence="2" type="ORF">ACFSRZ_09060</name>
</gene>
<dbReference type="Proteomes" id="UP001597508">
    <property type="component" value="Unassembled WGS sequence"/>
</dbReference>
<reference evidence="3" key="1">
    <citation type="journal article" date="2019" name="Int. J. Syst. Evol. Microbiol.">
        <title>The Global Catalogue of Microorganisms (GCM) 10K type strain sequencing project: providing services to taxonomists for standard genome sequencing and annotation.</title>
        <authorList>
            <consortium name="The Broad Institute Genomics Platform"/>
            <consortium name="The Broad Institute Genome Sequencing Center for Infectious Disease"/>
            <person name="Wu L."/>
            <person name="Ma J."/>
        </authorList>
    </citation>
    <scope>NUCLEOTIDE SEQUENCE [LARGE SCALE GENOMIC DNA]</scope>
    <source>
        <strain evidence="3">KCTC 52127</strain>
    </source>
</reference>
<proteinExistence type="predicted"/>
<dbReference type="RefSeq" id="WP_379666229.1">
    <property type="nucleotide sequence ID" value="NZ_JBHULH010000004.1"/>
</dbReference>
<comment type="caution">
    <text evidence="2">The sequence shown here is derived from an EMBL/GenBank/DDBJ whole genome shotgun (WGS) entry which is preliminary data.</text>
</comment>
<dbReference type="EMBL" id="JBHULH010000004">
    <property type="protein sequence ID" value="MFD2567519.1"/>
    <property type="molecule type" value="Genomic_DNA"/>
</dbReference>
<name>A0ABW5LSF8_9FLAO</name>
<protein>
    <submittedName>
        <fullName evidence="2">Uncharacterized protein</fullName>
    </submittedName>
</protein>
<keyword evidence="1" id="KW-0472">Membrane</keyword>